<gene>
    <name evidence="2" type="ORF">B4088_6383</name>
</gene>
<protein>
    <submittedName>
        <fullName evidence="2">Uncharacterized protein</fullName>
    </submittedName>
</protein>
<dbReference type="PATRIC" id="fig|1396.535.peg.5628"/>
<feature type="transmembrane region" description="Helical" evidence="1">
    <location>
        <begin position="29"/>
        <end position="51"/>
    </location>
</feature>
<keyword evidence="1" id="KW-0812">Transmembrane</keyword>
<keyword evidence="1" id="KW-0472">Membrane</keyword>
<reference evidence="2 3" key="1">
    <citation type="submission" date="2015-09" db="EMBL/GenBank/DDBJ databases">
        <title>Bacillus cereus food isolates.</title>
        <authorList>
            <person name="Boekhorst J."/>
        </authorList>
    </citation>
    <scope>NUCLEOTIDE SEQUENCE [LARGE SCALE GENOMIC DNA]</scope>
    <source>
        <strain evidence="2 3">B4088</strain>
    </source>
</reference>
<organism evidence="2 3">
    <name type="scientific">Bacillus cereus</name>
    <dbReference type="NCBI Taxonomy" id="1396"/>
    <lineage>
        <taxon>Bacteria</taxon>
        <taxon>Bacillati</taxon>
        <taxon>Bacillota</taxon>
        <taxon>Bacilli</taxon>
        <taxon>Bacillales</taxon>
        <taxon>Bacillaceae</taxon>
        <taxon>Bacillus</taxon>
        <taxon>Bacillus cereus group</taxon>
    </lineage>
</organism>
<sequence length="90" mass="9940">MLLISLFFWSVHAGSSSEKHEQHARLNGFIVGIGSISIVLLFLFLFASFSLNSMGTNAFLFAVWSSVGYAGGWFGSKLTKSMKFAKRKRA</sequence>
<name>A0A164KFJ9_BACCE</name>
<dbReference type="Proteomes" id="UP000076482">
    <property type="component" value="Unassembled WGS sequence"/>
</dbReference>
<accession>A0A164KFJ9</accession>
<evidence type="ECO:0000313" key="2">
    <source>
        <dbReference type="EMBL" id="KZD50186.1"/>
    </source>
</evidence>
<dbReference type="AlphaFoldDB" id="A0A164KFJ9"/>
<feature type="transmembrane region" description="Helical" evidence="1">
    <location>
        <begin position="58"/>
        <end position="76"/>
    </location>
</feature>
<evidence type="ECO:0000256" key="1">
    <source>
        <dbReference type="SAM" id="Phobius"/>
    </source>
</evidence>
<keyword evidence="1" id="KW-1133">Transmembrane helix</keyword>
<dbReference type="EMBL" id="LJKE01000132">
    <property type="protein sequence ID" value="KZD50186.1"/>
    <property type="molecule type" value="Genomic_DNA"/>
</dbReference>
<comment type="caution">
    <text evidence="2">The sequence shown here is derived from an EMBL/GenBank/DDBJ whole genome shotgun (WGS) entry which is preliminary data.</text>
</comment>
<proteinExistence type="predicted"/>
<evidence type="ECO:0000313" key="3">
    <source>
        <dbReference type="Proteomes" id="UP000076482"/>
    </source>
</evidence>